<dbReference type="PANTHER" id="PTHR24049:SF22">
    <property type="entry name" value="DROSOPHILA CRUMBS HOMOLOG"/>
    <property type="match status" value="1"/>
</dbReference>
<feature type="disulfide bond" evidence="6">
    <location>
        <begin position="6"/>
        <end position="15"/>
    </location>
</feature>
<organism evidence="8 9">
    <name type="scientific">Strongylocentrotus purpuratus</name>
    <name type="common">Purple sea urchin</name>
    <dbReference type="NCBI Taxonomy" id="7668"/>
    <lineage>
        <taxon>Eukaryota</taxon>
        <taxon>Metazoa</taxon>
        <taxon>Echinodermata</taxon>
        <taxon>Eleutherozoa</taxon>
        <taxon>Echinozoa</taxon>
        <taxon>Echinoidea</taxon>
        <taxon>Euechinoidea</taxon>
        <taxon>Echinacea</taxon>
        <taxon>Camarodonta</taxon>
        <taxon>Echinidea</taxon>
        <taxon>Strongylocentrotidae</taxon>
        <taxon>Strongylocentrotus</taxon>
    </lineage>
</organism>
<dbReference type="Gene3D" id="2.10.25.10">
    <property type="entry name" value="Laminin"/>
    <property type="match status" value="2"/>
</dbReference>
<dbReference type="Pfam" id="PF00008">
    <property type="entry name" value="EGF"/>
    <property type="match status" value="1"/>
</dbReference>
<dbReference type="PROSITE" id="PS50026">
    <property type="entry name" value="EGF_3"/>
    <property type="match status" value="3"/>
</dbReference>
<feature type="domain" description="EGF-like" evidence="7">
    <location>
        <begin position="56"/>
        <end position="101"/>
    </location>
</feature>
<dbReference type="AlphaFoldDB" id="A0A7M7PTA9"/>
<dbReference type="PROSITE" id="PS01187">
    <property type="entry name" value="EGF_CA"/>
    <property type="match status" value="1"/>
</dbReference>
<protein>
    <recommendedName>
        <fullName evidence="7">EGF-like domain-containing protein</fullName>
    </recommendedName>
</protein>
<dbReference type="InterPro" id="IPR001881">
    <property type="entry name" value="EGF-like_Ca-bd_dom"/>
</dbReference>
<dbReference type="OrthoDB" id="430340at2759"/>
<dbReference type="RefSeq" id="XP_030855719.1">
    <property type="nucleotide sequence ID" value="XM_030999859.1"/>
</dbReference>
<keyword evidence="4 6" id="KW-1015">Disulfide bond</keyword>
<accession>A0A7M7PTA9</accession>
<dbReference type="InterPro" id="IPR000152">
    <property type="entry name" value="EGF-type_Asp/Asn_hydroxyl_site"/>
</dbReference>
<dbReference type="KEGG" id="spu:115929839"/>
<evidence type="ECO:0000256" key="6">
    <source>
        <dbReference type="PROSITE-ProRule" id="PRU00076"/>
    </source>
</evidence>
<dbReference type="GO" id="GO:0005509">
    <property type="term" value="F:calcium ion binding"/>
    <property type="evidence" value="ECO:0007669"/>
    <property type="project" value="InterPro"/>
</dbReference>
<keyword evidence="9" id="KW-1185">Reference proteome</keyword>
<evidence type="ECO:0000256" key="4">
    <source>
        <dbReference type="ARBA" id="ARBA00023157"/>
    </source>
</evidence>
<dbReference type="InterPro" id="IPR013032">
    <property type="entry name" value="EGF-like_CS"/>
</dbReference>
<evidence type="ECO:0000256" key="3">
    <source>
        <dbReference type="ARBA" id="ARBA00022737"/>
    </source>
</evidence>
<name>A0A7M7PTA9_STRPU</name>
<dbReference type="InParanoid" id="A0A7M7PTA9"/>
<evidence type="ECO:0000313" key="9">
    <source>
        <dbReference type="Proteomes" id="UP000007110"/>
    </source>
</evidence>
<dbReference type="FunFam" id="2.10.25.10:FF:000122">
    <property type="entry name" value="Protein crumbs homolog 2"/>
    <property type="match status" value="1"/>
</dbReference>
<dbReference type="InterPro" id="IPR018097">
    <property type="entry name" value="EGF_Ca-bd_CS"/>
</dbReference>
<dbReference type="Pfam" id="PF12661">
    <property type="entry name" value="hEGF"/>
    <property type="match status" value="1"/>
</dbReference>
<proteinExistence type="predicted"/>
<keyword evidence="1 6" id="KW-0245">EGF-like domain</keyword>
<dbReference type="SUPFAM" id="SSF57196">
    <property type="entry name" value="EGF/Laminin"/>
    <property type="match status" value="2"/>
</dbReference>
<evidence type="ECO:0000256" key="5">
    <source>
        <dbReference type="ARBA" id="ARBA00023180"/>
    </source>
</evidence>
<reference evidence="9" key="1">
    <citation type="submission" date="2015-02" db="EMBL/GenBank/DDBJ databases">
        <title>Genome sequencing for Strongylocentrotus purpuratus.</title>
        <authorList>
            <person name="Murali S."/>
            <person name="Liu Y."/>
            <person name="Vee V."/>
            <person name="English A."/>
            <person name="Wang M."/>
            <person name="Skinner E."/>
            <person name="Han Y."/>
            <person name="Muzny D.M."/>
            <person name="Worley K.C."/>
            <person name="Gibbs R.A."/>
        </authorList>
    </citation>
    <scope>NUCLEOTIDE SEQUENCE</scope>
</reference>
<dbReference type="PANTHER" id="PTHR24049">
    <property type="entry name" value="CRUMBS FAMILY MEMBER"/>
    <property type="match status" value="1"/>
</dbReference>
<evidence type="ECO:0000256" key="1">
    <source>
        <dbReference type="ARBA" id="ARBA00022536"/>
    </source>
</evidence>
<evidence type="ECO:0000256" key="2">
    <source>
        <dbReference type="ARBA" id="ARBA00022729"/>
    </source>
</evidence>
<feature type="domain" description="EGF-like" evidence="7">
    <location>
        <begin position="18"/>
        <end position="54"/>
    </location>
</feature>
<dbReference type="PRINTS" id="PR00010">
    <property type="entry name" value="EGFBLOOD"/>
</dbReference>
<keyword evidence="5" id="KW-0325">Glycoprotein</keyword>
<evidence type="ECO:0000313" key="8">
    <source>
        <dbReference type="EnsemblMetazoa" id="XP_030855719"/>
    </source>
</evidence>
<sequence length="128" mass="13942">MYTCFCAVGYTDVHCERDINECLSNPCENEGTCTDQSAMYTCTCAAGYEGDNCEMNINECMSRPCQNGGLCVDGNNQYFCVCTGMTVFGFPGTGFDGTHCQNIPGPYYAVSSTVINLSMNINHEDSLH</sequence>
<dbReference type="PROSITE" id="PS00010">
    <property type="entry name" value="ASX_HYDROXYL"/>
    <property type="match status" value="2"/>
</dbReference>
<dbReference type="Proteomes" id="UP000007110">
    <property type="component" value="Unassembled WGS sequence"/>
</dbReference>
<dbReference type="PROSITE" id="PS01186">
    <property type="entry name" value="EGF_2"/>
    <property type="match status" value="2"/>
</dbReference>
<dbReference type="SMART" id="SM00179">
    <property type="entry name" value="EGF_CA"/>
    <property type="match status" value="2"/>
</dbReference>
<dbReference type="EnsemblMetazoa" id="XM_030999859">
    <property type="protein sequence ID" value="XP_030855719"/>
    <property type="gene ID" value="LOC115929839"/>
</dbReference>
<feature type="domain" description="EGF-like" evidence="7">
    <location>
        <begin position="1"/>
        <end position="16"/>
    </location>
</feature>
<dbReference type="GO" id="GO:0005886">
    <property type="term" value="C:plasma membrane"/>
    <property type="evidence" value="ECO:0007669"/>
    <property type="project" value="UniProtKB-ARBA"/>
</dbReference>
<keyword evidence="2" id="KW-0732">Signal</keyword>
<dbReference type="SMART" id="SM00181">
    <property type="entry name" value="EGF"/>
    <property type="match status" value="2"/>
</dbReference>
<reference evidence="8" key="2">
    <citation type="submission" date="2021-01" db="UniProtKB">
        <authorList>
            <consortium name="EnsemblMetazoa"/>
        </authorList>
    </citation>
    <scope>IDENTIFICATION</scope>
</reference>
<dbReference type="OMA" id="SMNINHE"/>
<dbReference type="GeneID" id="115929839"/>
<evidence type="ECO:0000259" key="7">
    <source>
        <dbReference type="PROSITE" id="PS50026"/>
    </source>
</evidence>
<dbReference type="InterPro" id="IPR051022">
    <property type="entry name" value="Notch_Cell-Fate_Det"/>
</dbReference>
<comment type="caution">
    <text evidence="6">Lacks conserved residue(s) required for the propagation of feature annotation.</text>
</comment>
<keyword evidence="3" id="KW-0677">Repeat</keyword>
<dbReference type="PROSITE" id="PS00022">
    <property type="entry name" value="EGF_1"/>
    <property type="match status" value="1"/>
</dbReference>
<feature type="disulfide bond" evidence="6">
    <location>
        <begin position="44"/>
        <end position="53"/>
    </location>
</feature>
<dbReference type="CDD" id="cd00054">
    <property type="entry name" value="EGF_CA"/>
    <property type="match status" value="2"/>
</dbReference>
<dbReference type="InterPro" id="IPR000742">
    <property type="entry name" value="EGF"/>
</dbReference>